<dbReference type="Proteomes" id="UP000546464">
    <property type="component" value="Unassembled WGS sequence"/>
</dbReference>
<evidence type="ECO:0000313" key="1">
    <source>
        <dbReference type="EMBL" id="MBC2595646.1"/>
    </source>
</evidence>
<dbReference type="AlphaFoldDB" id="A0A842HJ85"/>
<reference evidence="1 2" key="1">
    <citation type="submission" date="2020-07" db="EMBL/GenBank/DDBJ databases">
        <authorList>
            <person name="Feng X."/>
        </authorList>
    </citation>
    <scope>NUCLEOTIDE SEQUENCE [LARGE SCALE GENOMIC DNA]</scope>
    <source>
        <strain evidence="1 2">JCM31066</strain>
    </source>
</reference>
<sequence>MDTLQLTTEIRALRQMSVGELRARYAEVFGEKNRSRNKDYLVRRIAWRIQADTSGGISERARLRAQELANEADLRVCHTERKTLAQRPAQQTVTEALRAPYSPARDPRLPPPGTVLTREFKGQTISVLVEHDSFRWNGQQFKSLSAIAREVTGKSWNGFIFFKCAQQS</sequence>
<dbReference type="Pfam" id="PF11149">
    <property type="entry name" value="DUF2924"/>
    <property type="match status" value="1"/>
</dbReference>
<gene>
    <name evidence="1" type="ORF">H5P28_15365</name>
</gene>
<dbReference type="EMBL" id="JACHVB010000045">
    <property type="protein sequence ID" value="MBC2595646.1"/>
    <property type="molecule type" value="Genomic_DNA"/>
</dbReference>
<dbReference type="RefSeq" id="WP_185676598.1">
    <property type="nucleotide sequence ID" value="NZ_JACHVB010000045.1"/>
</dbReference>
<organism evidence="1 2">
    <name type="scientific">Ruficoccus amylovorans</name>
    <dbReference type="NCBI Taxonomy" id="1804625"/>
    <lineage>
        <taxon>Bacteria</taxon>
        <taxon>Pseudomonadati</taxon>
        <taxon>Verrucomicrobiota</taxon>
        <taxon>Opitutia</taxon>
        <taxon>Puniceicoccales</taxon>
        <taxon>Cerasicoccaceae</taxon>
        <taxon>Ruficoccus</taxon>
    </lineage>
</organism>
<name>A0A842HJ85_9BACT</name>
<keyword evidence="2" id="KW-1185">Reference proteome</keyword>
<proteinExistence type="predicted"/>
<dbReference type="InterPro" id="IPR021322">
    <property type="entry name" value="DUF2924"/>
</dbReference>
<evidence type="ECO:0000313" key="2">
    <source>
        <dbReference type="Proteomes" id="UP000546464"/>
    </source>
</evidence>
<protein>
    <submittedName>
        <fullName evidence="1">DUF2924 domain-containing protein</fullName>
    </submittedName>
</protein>
<accession>A0A842HJ85</accession>
<comment type="caution">
    <text evidence="1">The sequence shown here is derived from an EMBL/GenBank/DDBJ whole genome shotgun (WGS) entry which is preliminary data.</text>
</comment>